<dbReference type="GO" id="GO:0034271">
    <property type="term" value="C:phosphatidylinositol 3-kinase complex, class III, type I"/>
    <property type="evidence" value="ECO:0007669"/>
    <property type="project" value="TreeGrafter"/>
</dbReference>
<dbReference type="Gene3D" id="3.30.1010.10">
    <property type="entry name" value="Phosphatidylinositol 3-kinase Catalytic Subunit, Chain A, domain 4"/>
    <property type="match status" value="1"/>
</dbReference>
<evidence type="ECO:0000256" key="4">
    <source>
        <dbReference type="ARBA" id="ARBA00022777"/>
    </source>
</evidence>
<evidence type="ECO:0000313" key="9">
    <source>
        <dbReference type="EMBL" id="QKF94394.1"/>
    </source>
</evidence>
<protein>
    <submittedName>
        <fullName evidence="9">Phosphatidylinositol kinase</fullName>
    </submittedName>
</protein>
<dbReference type="InterPro" id="IPR000403">
    <property type="entry name" value="PI3/4_kinase_cat_dom"/>
</dbReference>
<dbReference type="InterPro" id="IPR017455">
    <property type="entry name" value="Znf_FYVE-rel"/>
</dbReference>
<feature type="domain" description="PIK helical" evidence="8">
    <location>
        <begin position="149"/>
        <end position="338"/>
    </location>
</feature>
<dbReference type="SUPFAM" id="SSF48371">
    <property type="entry name" value="ARM repeat"/>
    <property type="match status" value="1"/>
</dbReference>
<dbReference type="SMART" id="SM00146">
    <property type="entry name" value="PI3Kc"/>
    <property type="match status" value="1"/>
</dbReference>
<dbReference type="Pfam" id="PF01363">
    <property type="entry name" value="FYVE"/>
    <property type="match status" value="1"/>
</dbReference>
<keyword evidence="3" id="KW-0863">Zinc-finger</keyword>
<evidence type="ECO:0000256" key="3">
    <source>
        <dbReference type="ARBA" id="ARBA00022771"/>
    </source>
</evidence>
<dbReference type="EMBL" id="MT418680">
    <property type="protein sequence ID" value="QKF94394.1"/>
    <property type="molecule type" value="Genomic_DNA"/>
</dbReference>
<dbReference type="PROSITE" id="PS50178">
    <property type="entry name" value="ZF_FYVE"/>
    <property type="match status" value="1"/>
</dbReference>
<keyword evidence="2" id="KW-0479">Metal-binding</keyword>
<evidence type="ECO:0000259" key="7">
    <source>
        <dbReference type="PROSITE" id="PS50290"/>
    </source>
</evidence>
<organism evidence="9 10">
    <name type="scientific">Fadolivirus FV1/VV64</name>
    <dbReference type="NCBI Taxonomy" id="3070911"/>
    <lineage>
        <taxon>Viruses</taxon>
        <taxon>Varidnaviria</taxon>
        <taxon>Bamfordvirae</taxon>
        <taxon>Nucleocytoviricota</taxon>
        <taxon>Megaviricetes</taxon>
        <taxon>Imitervirales</taxon>
        <taxon>Mimiviridae</taxon>
        <taxon>Klosneuvirinae</taxon>
        <taxon>Fadolivirus</taxon>
        <taxon>Fadolivirus algeromassiliense</taxon>
    </lineage>
</organism>
<dbReference type="InterPro" id="IPR036940">
    <property type="entry name" value="PI3/4_kinase_cat_sf"/>
</dbReference>
<dbReference type="PANTHER" id="PTHR10048:SF7">
    <property type="entry name" value="PHOSPHATIDYLINOSITOL 3-KINASE CATALYTIC SUBUNIT TYPE 3"/>
    <property type="match status" value="1"/>
</dbReference>
<feature type="domain" description="PI3K/PI4K catalytic" evidence="7">
    <location>
        <begin position="402"/>
        <end position="663"/>
    </location>
</feature>
<dbReference type="Gene3D" id="1.25.40.70">
    <property type="entry name" value="Phosphatidylinositol 3-kinase, accessory domain (PIK)"/>
    <property type="match status" value="1"/>
</dbReference>
<feature type="domain" description="FYVE-type" evidence="6">
    <location>
        <begin position="39"/>
        <end position="120"/>
    </location>
</feature>
<dbReference type="InterPro" id="IPR001263">
    <property type="entry name" value="PI3K_accessory_dom"/>
</dbReference>
<dbReference type="InterPro" id="IPR000306">
    <property type="entry name" value="Znf_FYVE"/>
</dbReference>
<evidence type="ECO:0000259" key="8">
    <source>
        <dbReference type="PROSITE" id="PS51545"/>
    </source>
</evidence>
<dbReference type="InterPro" id="IPR013083">
    <property type="entry name" value="Znf_RING/FYVE/PHD"/>
</dbReference>
<dbReference type="GO" id="GO:0006897">
    <property type="term" value="P:endocytosis"/>
    <property type="evidence" value="ECO:0007669"/>
    <property type="project" value="TreeGrafter"/>
</dbReference>
<reference evidence="9 10" key="1">
    <citation type="submission" date="2020-04" db="EMBL/GenBank/DDBJ databases">
        <title>Advantages and limits of metagenomic assembly and binning of a giant virus.</title>
        <authorList>
            <person name="Schulz F."/>
            <person name="Andreani J."/>
            <person name="Francis R."/>
            <person name="Boudjemaa H."/>
            <person name="Bou Khalil J.Y."/>
            <person name="Lee J."/>
            <person name="La Scola B."/>
            <person name="Woyke T."/>
        </authorList>
    </citation>
    <scope>NUCLEOTIDE SEQUENCE [LARGE SCALE GENOMIC DNA]</scope>
    <source>
        <strain evidence="9 10">FV1/VV64</strain>
    </source>
</reference>
<evidence type="ECO:0000256" key="2">
    <source>
        <dbReference type="ARBA" id="ARBA00022723"/>
    </source>
</evidence>
<dbReference type="Pfam" id="PF00613">
    <property type="entry name" value="PI3Ka"/>
    <property type="match status" value="1"/>
</dbReference>
<dbReference type="SUPFAM" id="SSF56112">
    <property type="entry name" value="Protein kinase-like (PK-like)"/>
    <property type="match status" value="1"/>
</dbReference>
<dbReference type="InterPro" id="IPR042236">
    <property type="entry name" value="PI3K_accessory_sf"/>
</dbReference>
<keyword evidence="10" id="KW-1185">Reference proteome</keyword>
<dbReference type="PROSITE" id="PS50290">
    <property type="entry name" value="PI3_4_KINASE_3"/>
    <property type="match status" value="1"/>
</dbReference>
<dbReference type="Gene3D" id="3.30.40.10">
    <property type="entry name" value="Zinc/RING finger domain, C3HC4 (zinc finger)"/>
    <property type="match status" value="1"/>
</dbReference>
<dbReference type="GO" id="GO:0008270">
    <property type="term" value="F:zinc ion binding"/>
    <property type="evidence" value="ECO:0007669"/>
    <property type="project" value="UniProtKB-KW"/>
</dbReference>
<keyword evidence="4 9" id="KW-0418">Kinase</keyword>
<evidence type="ECO:0000313" key="10">
    <source>
        <dbReference type="Proteomes" id="UP001162001"/>
    </source>
</evidence>
<evidence type="ECO:0000259" key="6">
    <source>
        <dbReference type="PROSITE" id="PS50178"/>
    </source>
</evidence>
<accession>A0A7D3UVW4</accession>
<dbReference type="InterPro" id="IPR011011">
    <property type="entry name" value="Znf_FYVE_PHD"/>
</dbReference>
<name>A0A7D3UVW4_9VIRU</name>
<dbReference type="PROSITE" id="PS51545">
    <property type="entry name" value="PIK_HELICAL"/>
    <property type="match status" value="1"/>
</dbReference>
<proteinExistence type="predicted"/>
<dbReference type="PANTHER" id="PTHR10048">
    <property type="entry name" value="PHOSPHATIDYLINOSITOL KINASE"/>
    <property type="match status" value="1"/>
</dbReference>
<dbReference type="GO" id="GO:0016303">
    <property type="term" value="F:1-phosphatidylinositol-3-kinase activity"/>
    <property type="evidence" value="ECO:0007669"/>
    <property type="project" value="TreeGrafter"/>
</dbReference>
<evidence type="ECO:0000256" key="5">
    <source>
        <dbReference type="ARBA" id="ARBA00022833"/>
    </source>
</evidence>
<dbReference type="GO" id="GO:0048015">
    <property type="term" value="P:phosphatidylinositol-mediated signaling"/>
    <property type="evidence" value="ECO:0007669"/>
    <property type="project" value="TreeGrafter"/>
</dbReference>
<dbReference type="SUPFAM" id="SSF57903">
    <property type="entry name" value="FYVE/PHD zinc finger"/>
    <property type="match status" value="1"/>
</dbReference>
<dbReference type="Pfam" id="PF00454">
    <property type="entry name" value="PI3_PI4_kinase"/>
    <property type="match status" value="1"/>
</dbReference>
<dbReference type="Gene3D" id="1.10.1070.11">
    <property type="entry name" value="Phosphatidylinositol 3-/4-kinase, catalytic domain"/>
    <property type="match status" value="1"/>
</dbReference>
<evidence type="ECO:0000256" key="1">
    <source>
        <dbReference type="ARBA" id="ARBA00022679"/>
    </source>
</evidence>
<dbReference type="GO" id="GO:0034272">
    <property type="term" value="C:phosphatidylinositol 3-kinase complex, class III, type II"/>
    <property type="evidence" value="ECO:0007669"/>
    <property type="project" value="TreeGrafter"/>
</dbReference>
<dbReference type="InterPro" id="IPR011009">
    <property type="entry name" value="Kinase-like_dom_sf"/>
</dbReference>
<keyword evidence="5" id="KW-0862">Zinc</keyword>
<gene>
    <name evidence="9" type="ORF">Fadolivirus_1_936</name>
</gene>
<dbReference type="Proteomes" id="UP001162001">
    <property type="component" value="Segment"/>
</dbReference>
<sequence length="712" mass="82799">MGDRNIEMAYSVFLEQKHEENREPLRYTLPRRVYKWVEDDAVTSCYNCSKTFSLLLRKHHCRFCGRIFCADCTNHVSTIPKDLLSDDSKKGSWNEYLSSYVFTKDPTKYKVCKGCKDTIDFIESVRKIIELLVILNLDIKQLKLVGKLCKQWHHASNYILSIFREIQYKLPNDTFTELEKKLLWGNINYINGHNRYMVQLIRSCSTPDEYEKAAALLKKKRTVNCWSMLCGRNCNMKLTSFDSINLLTHSFKQIGHNDILRKCALEHLICSDKELKCYLPLLVYYIRYDNGHITDFLVNRCINNFTLLNSLYWELQLYPKDGFHEDAYSNILTKLKELFKEKKHENNFVTILEGYSLVKTFETISKAISEENKQYEDIKDKFILKGALTSPLNNTSKVKSLHIEKIKIKNSATRPMIIPCEVQNGSIVNVLYKKEDVRRDQIMMNMIHIADLILKKEENLDLGLITYNILPTTKTSGMIEIVDEAETMYYIQEKLKTSVLNYVFEFNGDLKIKEVRDTFIKSVAGYSVITYLFGVGDRHLDNIMVSKNGKLFHIDYGYIFGADPVVSNPGIRMTPEIIEALGGLSSRYYATFTELCSRIYNCLRRHIDIFISMSTILPKLTEMKVTDDDIYKLLINRFLPGENNNDATLHFISQIEKQNYIDKIKDWCHYHSREGTVSSAMNRLSYAMSTLITQNFIDDKSSKDSVNKSTKV</sequence>
<dbReference type="InterPro" id="IPR015433">
    <property type="entry name" value="PI3/4_kinase"/>
</dbReference>
<keyword evidence="1" id="KW-0808">Transferase</keyword>
<dbReference type="SMART" id="SM00064">
    <property type="entry name" value="FYVE"/>
    <property type="match status" value="1"/>
</dbReference>
<dbReference type="InterPro" id="IPR016024">
    <property type="entry name" value="ARM-type_fold"/>
</dbReference>